<dbReference type="STRING" id="568069.A0A1J1J7A9"/>
<feature type="transmembrane region" description="Helical" evidence="1">
    <location>
        <begin position="74"/>
        <end position="94"/>
    </location>
</feature>
<accession>A0A1J1J7A9</accession>
<evidence type="ECO:0000313" key="3">
    <source>
        <dbReference type="Proteomes" id="UP000183832"/>
    </source>
</evidence>
<reference evidence="2 3" key="1">
    <citation type="submission" date="2015-04" db="EMBL/GenBank/DDBJ databases">
        <authorList>
            <person name="Syromyatnikov M.Y."/>
            <person name="Popov V.N."/>
        </authorList>
    </citation>
    <scope>NUCLEOTIDE SEQUENCE [LARGE SCALE GENOMIC DNA]</scope>
</reference>
<gene>
    <name evidence="2" type="ORF">CLUMA_CG020860</name>
</gene>
<dbReference type="OrthoDB" id="5915502at2759"/>
<keyword evidence="1" id="KW-1133">Transmembrane helix</keyword>
<organism evidence="2 3">
    <name type="scientific">Clunio marinus</name>
    <dbReference type="NCBI Taxonomy" id="568069"/>
    <lineage>
        <taxon>Eukaryota</taxon>
        <taxon>Metazoa</taxon>
        <taxon>Ecdysozoa</taxon>
        <taxon>Arthropoda</taxon>
        <taxon>Hexapoda</taxon>
        <taxon>Insecta</taxon>
        <taxon>Pterygota</taxon>
        <taxon>Neoptera</taxon>
        <taxon>Endopterygota</taxon>
        <taxon>Diptera</taxon>
        <taxon>Nematocera</taxon>
        <taxon>Chironomoidea</taxon>
        <taxon>Chironomidae</taxon>
        <taxon>Clunio</taxon>
    </lineage>
</organism>
<dbReference type="AlphaFoldDB" id="A0A1J1J7A9"/>
<dbReference type="PANTHER" id="PTHR38640:SF1">
    <property type="entry name" value="GEO09659P1"/>
    <property type="match status" value="1"/>
</dbReference>
<dbReference type="Proteomes" id="UP000183832">
    <property type="component" value="Unassembled WGS sequence"/>
</dbReference>
<dbReference type="PANTHER" id="PTHR38640">
    <property type="entry name" value="GEO09659P1"/>
    <property type="match status" value="1"/>
</dbReference>
<keyword evidence="1" id="KW-0472">Membrane</keyword>
<proteinExistence type="predicted"/>
<feature type="transmembrane region" description="Helical" evidence="1">
    <location>
        <begin position="44"/>
        <end position="62"/>
    </location>
</feature>
<protein>
    <submittedName>
        <fullName evidence="2">CLUMA_CG020860, isoform A</fullName>
    </submittedName>
</protein>
<evidence type="ECO:0000313" key="2">
    <source>
        <dbReference type="EMBL" id="CRL08283.1"/>
    </source>
</evidence>
<evidence type="ECO:0000256" key="1">
    <source>
        <dbReference type="SAM" id="Phobius"/>
    </source>
</evidence>
<sequence length="137" mass="15183">MKPLNKENILSFYLPANSMISYSALSINIMNPAIRNNFFGSSDLTNFLLWHTVLGAGSYIYTRKHLKKASQQNKLAYAAVGGVLFSFGSVLMWAFAKNILPKNNGIATFVGLSSGFIIVRITSDYLNHVDEQISKVD</sequence>
<dbReference type="EMBL" id="CVRI01000074">
    <property type="protein sequence ID" value="CRL08283.1"/>
    <property type="molecule type" value="Genomic_DNA"/>
</dbReference>
<keyword evidence="1" id="KW-0812">Transmembrane</keyword>
<keyword evidence="3" id="KW-1185">Reference proteome</keyword>
<feature type="transmembrane region" description="Helical" evidence="1">
    <location>
        <begin position="12"/>
        <end position="32"/>
    </location>
</feature>
<name>A0A1J1J7A9_9DIPT</name>
<feature type="transmembrane region" description="Helical" evidence="1">
    <location>
        <begin position="106"/>
        <end position="126"/>
    </location>
</feature>